<feature type="transmembrane region" description="Helical" evidence="2">
    <location>
        <begin position="279"/>
        <end position="299"/>
    </location>
</feature>
<feature type="transmembrane region" description="Helical" evidence="2">
    <location>
        <begin position="40"/>
        <end position="58"/>
    </location>
</feature>
<feature type="transmembrane region" description="Helical" evidence="2">
    <location>
        <begin position="142"/>
        <end position="161"/>
    </location>
</feature>
<accession>A0A7W3JBB5</accession>
<dbReference type="RefSeq" id="WP_182618955.1">
    <property type="nucleotide sequence ID" value="NZ_BAAATF010000008.1"/>
</dbReference>
<evidence type="ECO:0000313" key="4">
    <source>
        <dbReference type="Proteomes" id="UP000540568"/>
    </source>
</evidence>
<keyword evidence="4" id="KW-1185">Reference proteome</keyword>
<evidence type="ECO:0000256" key="1">
    <source>
        <dbReference type="SAM" id="MobiDB-lite"/>
    </source>
</evidence>
<name>A0A7W3JBB5_9MICO</name>
<organism evidence="3 4">
    <name type="scientific">Promicromonospora sukumoe</name>
    <dbReference type="NCBI Taxonomy" id="88382"/>
    <lineage>
        <taxon>Bacteria</taxon>
        <taxon>Bacillati</taxon>
        <taxon>Actinomycetota</taxon>
        <taxon>Actinomycetes</taxon>
        <taxon>Micrococcales</taxon>
        <taxon>Promicromonosporaceae</taxon>
        <taxon>Promicromonospora</taxon>
    </lineage>
</organism>
<proteinExistence type="predicted"/>
<feature type="transmembrane region" description="Helical" evidence="2">
    <location>
        <begin position="319"/>
        <end position="338"/>
    </location>
</feature>
<keyword evidence="2" id="KW-0812">Transmembrane</keyword>
<feature type="transmembrane region" description="Helical" evidence="2">
    <location>
        <begin position="64"/>
        <end position="82"/>
    </location>
</feature>
<protein>
    <submittedName>
        <fullName evidence="3">Uncharacterized protein</fullName>
    </submittedName>
</protein>
<feature type="transmembrane region" description="Helical" evidence="2">
    <location>
        <begin position="344"/>
        <end position="361"/>
    </location>
</feature>
<dbReference type="Proteomes" id="UP000540568">
    <property type="component" value="Unassembled WGS sequence"/>
</dbReference>
<feature type="region of interest" description="Disordered" evidence="1">
    <location>
        <begin position="1"/>
        <end position="35"/>
    </location>
</feature>
<dbReference type="EMBL" id="JACGWV010000002">
    <property type="protein sequence ID" value="MBA8809720.1"/>
    <property type="molecule type" value="Genomic_DNA"/>
</dbReference>
<dbReference type="AlphaFoldDB" id="A0A7W3JBB5"/>
<keyword evidence="2" id="KW-1133">Transmembrane helix</keyword>
<comment type="caution">
    <text evidence="3">The sequence shown here is derived from an EMBL/GenBank/DDBJ whole genome shotgun (WGS) entry which is preliminary data.</text>
</comment>
<evidence type="ECO:0000256" key="2">
    <source>
        <dbReference type="SAM" id="Phobius"/>
    </source>
</evidence>
<gene>
    <name evidence="3" type="ORF">FHX71_003696</name>
</gene>
<feature type="transmembrane region" description="Helical" evidence="2">
    <location>
        <begin position="168"/>
        <end position="192"/>
    </location>
</feature>
<reference evidence="3 4" key="1">
    <citation type="submission" date="2020-07" db="EMBL/GenBank/DDBJ databases">
        <title>Sequencing the genomes of 1000 actinobacteria strains.</title>
        <authorList>
            <person name="Klenk H.-P."/>
        </authorList>
    </citation>
    <scope>NUCLEOTIDE SEQUENCE [LARGE SCALE GENOMIC DNA]</scope>
    <source>
        <strain evidence="3 4">DSM 44121</strain>
    </source>
</reference>
<feature type="transmembrane region" description="Helical" evidence="2">
    <location>
        <begin position="94"/>
        <end position="115"/>
    </location>
</feature>
<feature type="compositionally biased region" description="Basic and acidic residues" evidence="1">
    <location>
        <begin position="1"/>
        <end position="17"/>
    </location>
</feature>
<feature type="transmembrane region" description="Helical" evidence="2">
    <location>
        <begin position="253"/>
        <end position="273"/>
    </location>
</feature>
<sequence length="371" mass="39002">MTDERTTARAGLDEAPDRPGVAAGRPDGAPERRRPVRHRGAAWTLVVLTPLIAELALGSTPVRMAWLVLLWMPVYGAGVLLIRELVARRGRGWPSILILALAYELAEDGIGLQALTSPHLYDAASWGARVLGVNLPYFEANAIYHAVFTVCIPIALTNLLFPAHRGRPYLGVPGTVVTAVIAVLGVGLLRTVTMSEDAGYQAPLGFVIGCAVLVVVLGVVALFVVPPSRDRVLAGSEDVPDDGAGAPVPSRGALFAGAGLATLVFFGLSFPVFGAEQPAFTQGMVVLVPMAVTAVGAWACYRYLARTSARAGWTPQHTLALIGGALVAHSLGGMVIMAHTTVDRVGLVVIVALTVAGLLLVDSRLRRRAPR</sequence>
<evidence type="ECO:0000313" key="3">
    <source>
        <dbReference type="EMBL" id="MBA8809720.1"/>
    </source>
</evidence>
<keyword evidence="2" id="KW-0472">Membrane</keyword>
<feature type="transmembrane region" description="Helical" evidence="2">
    <location>
        <begin position="204"/>
        <end position="225"/>
    </location>
</feature>